<accession>A0A3P9PVF1</accession>
<proteinExistence type="predicted"/>
<dbReference type="Proteomes" id="UP000242638">
    <property type="component" value="Unassembled WGS sequence"/>
</dbReference>
<reference evidence="2" key="1">
    <citation type="submission" date="2013-11" db="EMBL/GenBank/DDBJ databases">
        <title>The genomic landscape of the Guanapo guppy.</title>
        <authorList>
            <person name="Kuenstner A."/>
            <person name="Dreyer C."/>
        </authorList>
    </citation>
    <scope>NUCLEOTIDE SEQUENCE</scope>
    <source>
        <strain evidence="2">Guanapo</strain>
    </source>
</reference>
<dbReference type="Bgee" id="ENSPREG00000017418">
    <property type="expression patterns" value="Expressed in caudal fin and 1 other cell type or tissue"/>
</dbReference>
<evidence type="ECO:0000313" key="2">
    <source>
        <dbReference type="Proteomes" id="UP000242638"/>
    </source>
</evidence>
<sequence>MSAQAQMRALLDQLMGTARDGSVYHCQPTSICKGVAEKPHVHRAVRSSSPTSESARVTCSTAARMTSCLERWVTRARPKIRR</sequence>
<organism evidence="1 2">
    <name type="scientific">Poecilia reticulata</name>
    <name type="common">Guppy</name>
    <name type="synonym">Acanthophacelus reticulatus</name>
    <dbReference type="NCBI Taxonomy" id="8081"/>
    <lineage>
        <taxon>Eukaryota</taxon>
        <taxon>Metazoa</taxon>
        <taxon>Chordata</taxon>
        <taxon>Craniata</taxon>
        <taxon>Vertebrata</taxon>
        <taxon>Euteleostomi</taxon>
        <taxon>Actinopterygii</taxon>
        <taxon>Neopterygii</taxon>
        <taxon>Teleostei</taxon>
        <taxon>Neoteleostei</taxon>
        <taxon>Acanthomorphata</taxon>
        <taxon>Ovalentaria</taxon>
        <taxon>Atherinomorphae</taxon>
        <taxon>Cyprinodontiformes</taxon>
        <taxon>Poeciliidae</taxon>
        <taxon>Poeciliinae</taxon>
        <taxon>Poecilia</taxon>
    </lineage>
</organism>
<evidence type="ECO:0008006" key="3">
    <source>
        <dbReference type="Google" id="ProtNLM"/>
    </source>
</evidence>
<dbReference type="GeneTree" id="ENSGT01020000230627"/>
<dbReference type="Ensembl" id="ENSPRET00000026043.1">
    <property type="protein sequence ID" value="ENSPREP00000025785.1"/>
    <property type="gene ID" value="ENSPREG00000017418.1"/>
</dbReference>
<protein>
    <recommendedName>
        <fullName evidence="3">LUC7-like (S. cerevisiae)</fullName>
    </recommendedName>
</protein>
<keyword evidence="2" id="KW-1185">Reference proteome</keyword>
<reference evidence="1" key="3">
    <citation type="submission" date="2025-09" db="UniProtKB">
        <authorList>
            <consortium name="Ensembl"/>
        </authorList>
    </citation>
    <scope>IDENTIFICATION</scope>
    <source>
        <strain evidence="1">Guanapo</strain>
    </source>
</reference>
<reference evidence="1" key="2">
    <citation type="submission" date="2025-08" db="UniProtKB">
        <authorList>
            <consortium name="Ensembl"/>
        </authorList>
    </citation>
    <scope>IDENTIFICATION</scope>
    <source>
        <strain evidence="1">Guanapo</strain>
    </source>
</reference>
<dbReference type="AlphaFoldDB" id="A0A3P9PVF1"/>
<evidence type="ECO:0000313" key="1">
    <source>
        <dbReference type="Ensembl" id="ENSPREP00000025785.1"/>
    </source>
</evidence>
<name>A0A3P9PVF1_POERE</name>